<dbReference type="Pfam" id="PF03934">
    <property type="entry name" value="T2SSK"/>
    <property type="match status" value="1"/>
</dbReference>
<keyword evidence="5" id="KW-1185">Reference proteome</keyword>
<protein>
    <recommendedName>
        <fullName evidence="1">Type II secretion system protein K</fullName>
    </recommendedName>
</protein>
<sequence>MKRGHPSQQGAALLSAMVVVALVATLASAALWQQWRQVEIETAERGRSQTQWMMTGALDWTRLILREDALSGPDKNVDHLGEPWALPVQESKLSTFLSQDQQWREGDSEVFLSGQITDAQSRMNVMNLIEDGRVSPEALARFAKLFQRLDLPAAQLAELAARLQQATARITPNATRPVSPADAPLMPQQTSQLVWLGLSADTLGVLAPHITVLPVPTPVNLNTASATVLEAMVPGLDAGGARQWVRQRERGHWATLDAARLALGPSGQGIDAKVHSVSSQFFEVRGRMRIDQVVQEELAMVQRDTGQVRMLWRVRSSTRHAADETAPTSASRALQ</sequence>
<evidence type="ECO:0000259" key="3">
    <source>
        <dbReference type="Pfam" id="PF21687"/>
    </source>
</evidence>
<proteinExistence type="inferred from homology"/>
<keyword evidence="1" id="KW-1003">Cell membrane</keyword>
<dbReference type="InterPro" id="IPR045584">
    <property type="entry name" value="Pilin-like"/>
</dbReference>
<comment type="caution">
    <text evidence="4">The sequence shown here is derived from an EMBL/GenBank/DDBJ whole genome shotgun (WGS) entry which is preliminary data.</text>
</comment>
<evidence type="ECO:0000313" key="4">
    <source>
        <dbReference type="EMBL" id="MBD8049515.1"/>
    </source>
</evidence>
<dbReference type="InterPro" id="IPR049031">
    <property type="entry name" value="T2SSK_SAM-like_1st"/>
</dbReference>
<dbReference type="SUPFAM" id="SSF54523">
    <property type="entry name" value="Pili subunits"/>
    <property type="match status" value="1"/>
</dbReference>
<dbReference type="Proteomes" id="UP000647424">
    <property type="component" value="Unassembled WGS sequence"/>
</dbReference>
<dbReference type="InterPro" id="IPR049179">
    <property type="entry name" value="T2SSK_SAM-like_2nd"/>
</dbReference>
<dbReference type="EMBL" id="JACYFT010000001">
    <property type="protein sequence ID" value="MBD8049515.1"/>
    <property type="molecule type" value="Genomic_DNA"/>
</dbReference>
<evidence type="ECO:0000256" key="1">
    <source>
        <dbReference type="PIRNR" id="PIRNR002786"/>
    </source>
</evidence>
<dbReference type="GO" id="GO:0005886">
    <property type="term" value="C:plasma membrane"/>
    <property type="evidence" value="ECO:0007669"/>
    <property type="project" value="UniProtKB-SubCell"/>
</dbReference>
<dbReference type="Pfam" id="PF21687">
    <property type="entry name" value="T2SSK_1st"/>
    <property type="match status" value="1"/>
</dbReference>
<evidence type="ECO:0000313" key="5">
    <source>
        <dbReference type="Proteomes" id="UP000647424"/>
    </source>
</evidence>
<dbReference type="RefSeq" id="WP_191817976.1">
    <property type="nucleotide sequence ID" value="NZ_JACYFT010000001.1"/>
</dbReference>
<dbReference type="InterPro" id="IPR005628">
    <property type="entry name" value="GspK"/>
</dbReference>
<dbReference type="NCBIfam" id="NF037980">
    <property type="entry name" value="T2SS_GspK"/>
    <property type="match status" value="1"/>
</dbReference>
<feature type="domain" description="T2SS protein K second SAM-like" evidence="2">
    <location>
        <begin position="219"/>
        <end position="272"/>
    </location>
</feature>
<comment type="similarity">
    <text evidence="1">Belongs to the GSP K family.</text>
</comment>
<comment type="subcellular location">
    <subcellularLocation>
        <location evidence="1">Cell inner membrane</location>
    </subcellularLocation>
</comment>
<dbReference type="AlphaFoldDB" id="A0A927FDR2"/>
<dbReference type="PANTHER" id="PTHR38831:SF1">
    <property type="entry name" value="TYPE II SECRETION SYSTEM PROTEIN K-RELATED"/>
    <property type="match status" value="1"/>
</dbReference>
<accession>A0A927FDR2</accession>
<keyword evidence="1" id="KW-0472">Membrane</keyword>
<feature type="domain" description="T2SS protein K first SAM-like" evidence="3">
    <location>
        <begin position="121"/>
        <end position="214"/>
    </location>
</feature>
<reference evidence="4" key="1">
    <citation type="submission" date="2020-09" db="EMBL/GenBank/DDBJ databases">
        <title>Genome seq and assembly of Limnohabitants sp.</title>
        <authorList>
            <person name="Chhetri G."/>
        </authorList>
    </citation>
    <scope>NUCLEOTIDE SEQUENCE</scope>
    <source>
        <strain evidence="4">JUR4</strain>
    </source>
</reference>
<dbReference type="PANTHER" id="PTHR38831">
    <property type="entry name" value="TYPE II SECRETION SYSTEM PROTEIN K"/>
    <property type="match status" value="1"/>
</dbReference>
<organism evidence="4 5">
    <name type="scientific">Limnohabitans radicicola</name>
    <dbReference type="NCBI Taxonomy" id="2771427"/>
    <lineage>
        <taxon>Bacteria</taxon>
        <taxon>Pseudomonadati</taxon>
        <taxon>Pseudomonadota</taxon>
        <taxon>Betaproteobacteria</taxon>
        <taxon>Burkholderiales</taxon>
        <taxon>Comamonadaceae</taxon>
        <taxon>Limnohabitans</taxon>
    </lineage>
</organism>
<dbReference type="Gene3D" id="3.30.1300.30">
    <property type="entry name" value="GSPII I/J protein-like"/>
    <property type="match status" value="1"/>
</dbReference>
<evidence type="ECO:0000259" key="2">
    <source>
        <dbReference type="Pfam" id="PF03934"/>
    </source>
</evidence>
<name>A0A927FDR2_9BURK</name>
<keyword evidence="1" id="KW-0997">Cell inner membrane</keyword>
<keyword evidence="1" id="KW-0813">Transport</keyword>
<dbReference type="PIRSF" id="PIRSF002786">
    <property type="entry name" value="XcpX"/>
    <property type="match status" value="1"/>
</dbReference>
<dbReference type="GO" id="GO:0009306">
    <property type="term" value="P:protein secretion"/>
    <property type="evidence" value="ECO:0007669"/>
    <property type="project" value="InterPro"/>
</dbReference>
<gene>
    <name evidence="4" type="primary">gspK</name>
    <name evidence="4" type="ORF">IC609_03090</name>
</gene>